<evidence type="ECO:0000256" key="6">
    <source>
        <dbReference type="ARBA" id="ARBA00023136"/>
    </source>
</evidence>
<evidence type="ECO:0000256" key="3">
    <source>
        <dbReference type="ARBA" id="ARBA00022475"/>
    </source>
</evidence>
<feature type="region of interest" description="Disordered" evidence="7">
    <location>
        <begin position="1"/>
        <end position="129"/>
    </location>
</feature>
<evidence type="ECO:0000256" key="1">
    <source>
        <dbReference type="ARBA" id="ARBA00004651"/>
    </source>
</evidence>
<feature type="transmembrane region" description="Helical" evidence="8">
    <location>
        <begin position="232"/>
        <end position="253"/>
    </location>
</feature>
<dbReference type="VEuPathDB" id="FungiDB:YALI1_C08834g"/>
<evidence type="ECO:0000313" key="12">
    <source>
        <dbReference type="EMBL" id="RDW23899.1"/>
    </source>
</evidence>
<dbReference type="InterPro" id="IPR008276">
    <property type="entry name" value="C_nuclsd_transpt"/>
</dbReference>
<evidence type="ECO:0000313" key="13">
    <source>
        <dbReference type="Proteomes" id="UP000256601"/>
    </source>
</evidence>
<feature type="transmembrane region" description="Helical" evidence="8">
    <location>
        <begin position="549"/>
        <end position="578"/>
    </location>
</feature>
<feature type="domain" description="Concentrative nucleoside transporter C-terminal" evidence="10">
    <location>
        <begin position="496"/>
        <end position="708"/>
    </location>
</feature>
<keyword evidence="3" id="KW-1003">Cell membrane</keyword>
<dbReference type="Pfam" id="PF07670">
    <property type="entry name" value="Gate"/>
    <property type="match status" value="1"/>
</dbReference>
<dbReference type="InterPro" id="IPR011642">
    <property type="entry name" value="Gate_dom"/>
</dbReference>
<proteinExistence type="inferred from homology"/>
<feature type="transmembrane region" description="Helical" evidence="8">
    <location>
        <begin position="201"/>
        <end position="220"/>
    </location>
</feature>
<dbReference type="EMBL" id="KZ859059">
    <property type="protein sequence ID" value="RDW23899.1"/>
    <property type="molecule type" value="Genomic_DNA"/>
</dbReference>
<evidence type="ECO:0000259" key="10">
    <source>
        <dbReference type="Pfam" id="PF07662"/>
    </source>
</evidence>
<evidence type="ECO:0000256" key="5">
    <source>
        <dbReference type="ARBA" id="ARBA00022989"/>
    </source>
</evidence>
<feature type="transmembrane region" description="Helical" evidence="8">
    <location>
        <begin position="390"/>
        <end position="412"/>
    </location>
</feature>
<feature type="transmembrane region" description="Helical" evidence="8">
    <location>
        <begin position="688"/>
        <end position="712"/>
    </location>
</feature>
<dbReference type="Proteomes" id="UP000256601">
    <property type="component" value="Unassembled WGS sequence"/>
</dbReference>
<reference evidence="12 13" key="1">
    <citation type="submission" date="2018-07" db="EMBL/GenBank/DDBJ databases">
        <title>Draft Genome Assemblies for Five Robust Yarrowia lipolytica Strains Exhibiting High Lipid Production and Pentose Sugar Utilization and Sugar Alcohol Secretion from Undetoxified Lignocellulosic Biomass Hydrolysates.</title>
        <authorList>
            <consortium name="DOE Joint Genome Institute"/>
            <person name="Walker C."/>
            <person name="Ryu S."/>
            <person name="Na H."/>
            <person name="Zane M."/>
            <person name="LaButti K."/>
            <person name="Lipzen A."/>
            <person name="Haridas S."/>
            <person name="Barry K."/>
            <person name="Grigoriev I.V."/>
            <person name="Quarterman J."/>
            <person name="Slininger P."/>
            <person name="Dien B."/>
            <person name="Trinh C.T."/>
        </authorList>
    </citation>
    <scope>NUCLEOTIDE SEQUENCE [LARGE SCALE GENOMIC DNA]</scope>
    <source>
        <strain evidence="12 13">YB392</strain>
    </source>
</reference>
<feature type="transmembrane region" description="Helical" evidence="8">
    <location>
        <begin position="650"/>
        <end position="668"/>
    </location>
</feature>
<keyword evidence="6 8" id="KW-0472">Membrane</keyword>
<evidence type="ECO:0000256" key="8">
    <source>
        <dbReference type="SAM" id="Phobius"/>
    </source>
</evidence>
<feature type="transmembrane region" description="Helical" evidence="8">
    <location>
        <begin position="274"/>
        <end position="294"/>
    </location>
</feature>
<feature type="compositionally biased region" description="Basic residues" evidence="7">
    <location>
        <begin position="33"/>
        <end position="51"/>
    </location>
</feature>
<keyword evidence="4 8" id="KW-0812">Transmembrane</keyword>
<organism evidence="12 13">
    <name type="scientific">Yarrowia lipolytica</name>
    <name type="common">Candida lipolytica</name>
    <dbReference type="NCBI Taxonomy" id="4952"/>
    <lineage>
        <taxon>Eukaryota</taxon>
        <taxon>Fungi</taxon>
        <taxon>Dikarya</taxon>
        <taxon>Ascomycota</taxon>
        <taxon>Saccharomycotina</taxon>
        <taxon>Dipodascomycetes</taxon>
        <taxon>Dipodascales</taxon>
        <taxon>Dipodascales incertae sedis</taxon>
        <taxon>Yarrowia</taxon>
    </lineage>
</organism>
<dbReference type="GO" id="GO:0005337">
    <property type="term" value="F:nucleoside transmembrane transporter activity"/>
    <property type="evidence" value="ECO:0007669"/>
    <property type="project" value="InterPro"/>
</dbReference>
<feature type="compositionally biased region" description="Basic and acidic residues" evidence="7">
    <location>
        <begin position="106"/>
        <end position="122"/>
    </location>
</feature>
<accession>A0A371C0M8</accession>
<keyword evidence="5 8" id="KW-1133">Transmembrane helix</keyword>
<feature type="domain" description="Nucleoside transporter/FeoB GTPase Gate" evidence="11">
    <location>
        <begin position="392"/>
        <end position="490"/>
    </location>
</feature>
<feature type="compositionally biased region" description="Basic and acidic residues" evidence="7">
    <location>
        <begin position="11"/>
        <end position="32"/>
    </location>
</feature>
<feature type="transmembrane region" description="Helical" evidence="8">
    <location>
        <begin position="306"/>
        <end position="323"/>
    </location>
</feature>
<gene>
    <name evidence="12" type="ORF">B0I71DRAFT_135202</name>
</gene>
<dbReference type="AlphaFoldDB" id="A0A371C0M8"/>
<dbReference type="GO" id="GO:0005886">
    <property type="term" value="C:plasma membrane"/>
    <property type="evidence" value="ECO:0007669"/>
    <property type="project" value="UniProtKB-SubCell"/>
</dbReference>
<dbReference type="PANTHER" id="PTHR10590:SF4">
    <property type="entry name" value="SOLUTE CARRIER FAMILY 28 MEMBER 3"/>
    <property type="match status" value="1"/>
</dbReference>
<feature type="compositionally biased region" description="Basic and acidic residues" evidence="7">
    <location>
        <begin position="58"/>
        <end position="81"/>
    </location>
</feature>
<dbReference type="VEuPathDB" id="FungiDB:YALI0_C06578g"/>
<evidence type="ECO:0000259" key="11">
    <source>
        <dbReference type="Pfam" id="PF07670"/>
    </source>
</evidence>
<evidence type="ECO:0000256" key="2">
    <source>
        <dbReference type="ARBA" id="ARBA00009033"/>
    </source>
</evidence>
<comment type="subcellular location">
    <subcellularLocation>
        <location evidence="1">Cell membrane</location>
        <topology evidence="1">Multi-pass membrane protein</topology>
    </subcellularLocation>
</comment>
<feature type="transmembrane region" description="Helical" evidence="8">
    <location>
        <begin position="335"/>
        <end position="354"/>
    </location>
</feature>
<protein>
    <submittedName>
        <fullName evidence="12">Na+ dependent nucleoside transporter C-terminus-domain-containing protein</fullName>
    </submittedName>
</protein>
<name>A0A371C0M8_YARLL</name>
<feature type="compositionally biased region" description="Basic residues" evidence="7">
    <location>
        <begin position="82"/>
        <end position="98"/>
    </location>
</feature>
<dbReference type="PANTHER" id="PTHR10590">
    <property type="entry name" value="SODIUM/NUCLEOSIDE COTRANSPORTER"/>
    <property type="match status" value="1"/>
</dbReference>
<feature type="compositionally biased region" description="Polar residues" evidence="7">
    <location>
        <begin position="1"/>
        <end position="10"/>
    </location>
</feature>
<dbReference type="InterPro" id="IPR002668">
    <property type="entry name" value="CNT_N_dom"/>
</dbReference>
<comment type="similarity">
    <text evidence="2">Belongs to the concentrative nucleoside transporter (CNT) (TC 2.A.41) family.</text>
</comment>
<feature type="transmembrane region" description="Helical" evidence="8">
    <location>
        <begin position="467"/>
        <end position="489"/>
    </location>
</feature>
<feature type="transmembrane region" description="Helical" evidence="8">
    <location>
        <begin position="590"/>
        <end position="609"/>
    </location>
</feature>
<evidence type="ECO:0000256" key="4">
    <source>
        <dbReference type="ARBA" id="ARBA00022692"/>
    </source>
</evidence>
<dbReference type="GO" id="GO:0015293">
    <property type="term" value="F:symporter activity"/>
    <property type="evidence" value="ECO:0007669"/>
    <property type="project" value="TreeGrafter"/>
</dbReference>
<evidence type="ECO:0000256" key="7">
    <source>
        <dbReference type="SAM" id="MobiDB-lite"/>
    </source>
</evidence>
<feature type="domain" description="Concentrative nucleoside transporter N-terminal" evidence="9">
    <location>
        <begin position="311"/>
        <end position="382"/>
    </location>
</feature>
<dbReference type="Pfam" id="PF01773">
    <property type="entry name" value="Nucleos_tra2_N"/>
    <property type="match status" value="1"/>
</dbReference>
<evidence type="ECO:0000259" key="9">
    <source>
        <dbReference type="Pfam" id="PF01773"/>
    </source>
</evidence>
<sequence>MSTPKQSLDASRQEADIQEVRVTGEHGQEQGYHHGHSHSQGHSHGHSHSHSLTHPYVHHGEGIHADGPHNIHPDPALDPHNQHIHTHPHHARTAHKKPTVYADLHIPQRDTSPPRDRMDEPTMHPPHSHYPADPEMHRHSTSSSHHVEDQEIISTVEKMDQKGGLSASVSEETGVVDPLDPDNDPNIKKWSVKYIIRKYRWCFHIFWGVFFTAWWISIVAQDKHRHMWLIPTILWMFIMARLITLYLPARYLLIWANWIWQRTVVRAVSYIPPIARIPLAALGCIGVILLGTFVTREYPDSKRSDRAISFFGCIVAIFALYVTSNNRKAIKPHTIITGMLMQYIVALFVLRTKAGYDIFNFISFLARKLLEFAKDGVAFITTPETSQLGMFFFTVLPAVLFFIAFIHIFFYWGWIQWGVCKFAYFFFWTMSVSGAESVVAAASPFIGQGESAILIKPFIPHLTKAEIHQIMASGFATISGSTLVAYIGMGINPQAVVSSCIMSIPGSIVCSKLRFPETEETLTSGRVVIPEDDTAEADNVLHAFANGAWLGLVIAGAIMTTQLCIIALVALINALLTWFGGFWNIHDPNLTIDMMLGYLFYPVGFLLGTPRNEIYKISKLIGVKIIQNEFVAYGMLSDPKGEYVNLSKRGAMLATYALCGFANVGSVGTQIGVLGKLAPGRSGDISKMAISALITGAISTLLSACVAGMVLADMTHFLTPIQAVAAEAAAKAAGNG</sequence>
<dbReference type="InterPro" id="IPR011657">
    <property type="entry name" value="CNT_C_dom"/>
</dbReference>
<dbReference type="Pfam" id="PF07662">
    <property type="entry name" value="Nucleos_tra2_C"/>
    <property type="match status" value="1"/>
</dbReference>
<feature type="transmembrane region" description="Helical" evidence="8">
    <location>
        <begin position="424"/>
        <end position="447"/>
    </location>
</feature>